<evidence type="ECO:0000313" key="2">
    <source>
        <dbReference type="Proteomes" id="UP000245125"/>
    </source>
</evidence>
<dbReference type="Proteomes" id="UP000245125">
    <property type="component" value="Unassembled WGS sequence"/>
</dbReference>
<keyword evidence="2" id="KW-1185">Reference proteome</keyword>
<organism evidence="1 2">
    <name type="scientific">Candidatus Sulfobium mesophilum</name>
    <dbReference type="NCBI Taxonomy" id="2016548"/>
    <lineage>
        <taxon>Bacteria</taxon>
        <taxon>Pseudomonadati</taxon>
        <taxon>Nitrospirota</taxon>
        <taxon>Nitrospiria</taxon>
        <taxon>Nitrospirales</taxon>
        <taxon>Nitrospiraceae</taxon>
        <taxon>Candidatus Sulfobium</taxon>
    </lineage>
</organism>
<dbReference type="AlphaFoldDB" id="A0A2U3QHU9"/>
<proteinExistence type="predicted"/>
<name>A0A2U3QHU9_9BACT</name>
<dbReference type="EMBL" id="OUUY01000086">
    <property type="protein sequence ID" value="SPQ00997.1"/>
    <property type="molecule type" value="Genomic_DNA"/>
</dbReference>
<reference evidence="2" key="1">
    <citation type="submission" date="2018-03" db="EMBL/GenBank/DDBJ databases">
        <authorList>
            <person name="Zecchin S."/>
        </authorList>
    </citation>
    <scope>NUCLEOTIDE SEQUENCE [LARGE SCALE GENOMIC DNA]</scope>
</reference>
<protein>
    <submittedName>
        <fullName evidence="1">Uncharacterized protein</fullName>
    </submittedName>
</protein>
<evidence type="ECO:0000313" key="1">
    <source>
        <dbReference type="EMBL" id="SPQ00997.1"/>
    </source>
</evidence>
<sequence length="100" mass="11649">MRGSIDEESIRIKTTGMIKDPRSPIRYRYSRNRNIITMHHEKNDDASWRFAIGICPEITYRAIILDEWKRKPITARLSKIIEVVLVPLKNSMTHTIAAAK</sequence>
<gene>
    <name evidence="1" type="ORF">NBG4_40037</name>
</gene>
<accession>A0A2U3QHU9</accession>